<feature type="domain" description="AB hydrolase-1" evidence="5">
    <location>
        <begin position="136"/>
        <end position="299"/>
    </location>
</feature>
<keyword evidence="4" id="KW-1133">Transmembrane helix</keyword>
<dbReference type="PANTHER" id="PTHR43248">
    <property type="entry name" value="2-SUCCINYL-6-HYDROXY-2,4-CYCLOHEXADIENE-1-CARBOXYLATE SYNTHASE"/>
    <property type="match status" value="1"/>
</dbReference>
<evidence type="ECO:0000256" key="3">
    <source>
        <dbReference type="SAM" id="MobiDB-lite"/>
    </source>
</evidence>
<keyword evidence="4" id="KW-0472">Membrane</keyword>
<dbReference type="Proteomes" id="UP001396898">
    <property type="component" value="Unassembled WGS sequence"/>
</dbReference>
<evidence type="ECO:0000313" key="7">
    <source>
        <dbReference type="EMBL" id="KAK8036914.1"/>
    </source>
</evidence>
<evidence type="ECO:0000256" key="1">
    <source>
        <dbReference type="ARBA" id="ARBA00010088"/>
    </source>
</evidence>
<dbReference type="InterPro" id="IPR051601">
    <property type="entry name" value="Serine_prot/Carboxylest_S33"/>
</dbReference>
<evidence type="ECO:0000259" key="6">
    <source>
        <dbReference type="Pfam" id="PF08386"/>
    </source>
</evidence>
<dbReference type="InterPro" id="IPR029058">
    <property type="entry name" value="AB_hydrolase_fold"/>
</dbReference>
<comment type="similarity">
    <text evidence="1">Belongs to the peptidase S33 family.</text>
</comment>
<organism evidence="7 8">
    <name type="scientific">Apiospora marii</name>
    <dbReference type="NCBI Taxonomy" id="335849"/>
    <lineage>
        <taxon>Eukaryota</taxon>
        <taxon>Fungi</taxon>
        <taxon>Dikarya</taxon>
        <taxon>Ascomycota</taxon>
        <taxon>Pezizomycotina</taxon>
        <taxon>Sordariomycetes</taxon>
        <taxon>Xylariomycetidae</taxon>
        <taxon>Amphisphaeriales</taxon>
        <taxon>Apiosporaceae</taxon>
        <taxon>Apiospora</taxon>
    </lineage>
</organism>
<dbReference type="Pfam" id="PF08386">
    <property type="entry name" value="Abhydrolase_4"/>
    <property type="match status" value="1"/>
</dbReference>
<keyword evidence="4" id="KW-0812">Transmembrane</keyword>
<evidence type="ECO:0000256" key="4">
    <source>
        <dbReference type="SAM" id="Phobius"/>
    </source>
</evidence>
<dbReference type="SUPFAM" id="SSF53474">
    <property type="entry name" value="alpha/beta-Hydrolases"/>
    <property type="match status" value="1"/>
</dbReference>
<dbReference type="InterPro" id="IPR013595">
    <property type="entry name" value="Pept_S33_TAP-like_C"/>
</dbReference>
<sequence>MQEKSRSDSPRSVGEAAQERLQRRRIRTVVAIGVTGILALGYFNGVSPFANISSQVEAQLVATQSSQEWKWADIQPSRNLEWHRCYENKFDCARLDVRKPKGPNVPLDWQDPTDEERVVLAVIRSKAKTQQDYKGPVFVNPGGPGGSGVSWVLEQGDELQAIVGDNHDLLSWDPRGIGVSVPNVECWGSSWKRHDWSLRKTGVADAYPGVVHDAFAQAEGLSRQCEAYTNKTAPNLLRHISTSYHARDMLEISRKAGYDKVRYWGISYGTILGGSFASLFPDNVERLVSDGKSYSKKLTWFHQNLGLTIIAGNVDYGDWFSNAQLNAYEDADKIMEAFFAACHRAGLERCAFHDATPSAIEARYWALLATLRQRPVLLPAHANATDSPAVPQLVTYSALQRLVRTVLYKPLYELPELARVLAALERRDGLAYYRMAGSEDENFPVSEVCSQPQPQPPSDGGGGGGGTPTDFSVDAFSAIACADGAPLTDETPESFQLYVDQLINDVSRFSGAASAFSKLNCIGRRIRPKWQPHQLDLHHSSSAGDHQRNHSTVITNFPILFIGNTADNITPLRSSYNNSAAFPGSVVLVQKSYGHASVAAPSTCTARAIRAYFQNGTLPAPGTQCDQDFELFEDPPSPTAAGQDDDGLLAWAASELSRKVDLGARRMAGI</sequence>
<dbReference type="Gene3D" id="3.40.50.1820">
    <property type="entry name" value="alpha/beta hydrolase"/>
    <property type="match status" value="1"/>
</dbReference>
<gene>
    <name evidence="7" type="ORF">PG991_001228</name>
</gene>
<evidence type="ECO:0000256" key="2">
    <source>
        <dbReference type="ARBA" id="ARBA00022801"/>
    </source>
</evidence>
<feature type="domain" description="Peptidase S33 tripeptidyl aminopeptidase-like C-terminal" evidence="6">
    <location>
        <begin position="543"/>
        <end position="625"/>
    </location>
</feature>
<keyword evidence="2" id="KW-0378">Hydrolase</keyword>
<accession>A0ABR1SRG3</accession>
<dbReference type="Pfam" id="PF00561">
    <property type="entry name" value="Abhydrolase_1"/>
    <property type="match status" value="1"/>
</dbReference>
<protein>
    <recommendedName>
        <fullName evidence="9">AB hydrolase-1 domain-containing protein</fullName>
    </recommendedName>
</protein>
<evidence type="ECO:0000313" key="8">
    <source>
        <dbReference type="Proteomes" id="UP001396898"/>
    </source>
</evidence>
<feature type="transmembrane region" description="Helical" evidence="4">
    <location>
        <begin position="28"/>
        <end position="45"/>
    </location>
</feature>
<proteinExistence type="inferred from homology"/>
<evidence type="ECO:0008006" key="9">
    <source>
        <dbReference type="Google" id="ProtNLM"/>
    </source>
</evidence>
<dbReference type="PANTHER" id="PTHR43248:SF25">
    <property type="entry name" value="AB HYDROLASE-1 DOMAIN-CONTAINING PROTEIN-RELATED"/>
    <property type="match status" value="1"/>
</dbReference>
<dbReference type="EMBL" id="JAQQWI010000003">
    <property type="protein sequence ID" value="KAK8036914.1"/>
    <property type="molecule type" value="Genomic_DNA"/>
</dbReference>
<reference evidence="7 8" key="1">
    <citation type="submission" date="2023-01" db="EMBL/GenBank/DDBJ databases">
        <title>Analysis of 21 Apiospora genomes using comparative genomics revels a genus with tremendous synthesis potential of carbohydrate active enzymes and secondary metabolites.</title>
        <authorList>
            <person name="Sorensen T."/>
        </authorList>
    </citation>
    <scope>NUCLEOTIDE SEQUENCE [LARGE SCALE GENOMIC DNA]</scope>
    <source>
        <strain evidence="7 8">CBS 20057</strain>
    </source>
</reference>
<name>A0ABR1SRG3_9PEZI</name>
<feature type="region of interest" description="Disordered" evidence="3">
    <location>
        <begin position="444"/>
        <end position="468"/>
    </location>
</feature>
<comment type="caution">
    <text evidence="7">The sequence shown here is derived from an EMBL/GenBank/DDBJ whole genome shotgun (WGS) entry which is preliminary data.</text>
</comment>
<evidence type="ECO:0000259" key="5">
    <source>
        <dbReference type="Pfam" id="PF00561"/>
    </source>
</evidence>
<dbReference type="InterPro" id="IPR000073">
    <property type="entry name" value="AB_hydrolase_1"/>
</dbReference>
<keyword evidence="8" id="KW-1185">Reference proteome</keyword>